<dbReference type="InterPro" id="IPR023214">
    <property type="entry name" value="HAD_sf"/>
</dbReference>
<dbReference type="InterPro" id="IPR036412">
    <property type="entry name" value="HAD-like_sf"/>
</dbReference>
<evidence type="ECO:0000313" key="4">
    <source>
        <dbReference type="EMBL" id="GGY98665.1"/>
    </source>
</evidence>
<dbReference type="Proteomes" id="UP000619512">
    <property type="component" value="Unassembled WGS sequence"/>
</dbReference>
<evidence type="ECO:0000256" key="3">
    <source>
        <dbReference type="ARBA" id="ARBA00022842"/>
    </source>
</evidence>
<dbReference type="SFLD" id="SFLDS00003">
    <property type="entry name" value="Haloacid_Dehalogenase"/>
    <property type="match status" value="1"/>
</dbReference>
<keyword evidence="3" id="KW-0460">Magnesium</keyword>
<dbReference type="SUPFAM" id="SSF56784">
    <property type="entry name" value="HAD-like"/>
    <property type="match status" value="1"/>
</dbReference>
<dbReference type="InterPro" id="IPR006439">
    <property type="entry name" value="HAD-SF_hydro_IA"/>
</dbReference>
<dbReference type="PANTHER" id="PTHR46470">
    <property type="entry name" value="N-ACYLNEURAMINATE-9-PHOSPHATASE"/>
    <property type="match status" value="1"/>
</dbReference>
<dbReference type="NCBIfam" id="TIGR01509">
    <property type="entry name" value="HAD-SF-IA-v3"/>
    <property type="match status" value="1"/>
</dbReference>
<name>A0AA87Y9B6_9BURK</name>
<comment type="cofactor">
    <cofactor evidence="1">
        <name>Mg(2+)</name>
        <dbReference type="ChEBI" id="CHEBI:18420"/>
    </cofactor>
</comment>
<gene>
    <name evidence="4" type="ORF">GCM10007388_35230</name>
</gene>
<accession>A0AA87Y9B6</accession>
<dbReference type="Pfam" id="PF00702">
    <property type="entry name" value="Hydrolase"/>
    <property type="match status" value="1"/>
</dbReference>
<evidence type="ECO:0000313" key="5">
    <source>
        <dbReference type="Proteomes" id="UP000619512"/>
    </source>
</evidence>
<comment type="caution">
    <text evidence="4">The sequence shown here is derived from an EMBL/GenBank/DDBJ whole genome shotgun (WGS) entry which is preliminary data.</text>
</comment>
<dbReference type="NCBIfam" id="TIGR01549">
    <property type="entry name" value="HAD-SF-IA-v1"/>
    <property type="match status" value="1"/>
</dbReference>
<proteinExistence type="predicted"/>
<dbReference type="EMBL" id="BMWW01000006">
    <property type="protein sequence ID" value="GGY98665.1"/>
    <property type="molecule type" value="Genomic_DNA"/>
</dbReference>
<sequence length="273" mass="29495">MAGMAGSSGLKVGQFYLRVRPGRAVRRALFQPCDNGIMNVTERPRAILFDLDDTLWPIAPVIAEAETTLHAWLATHAPKVAQAFSIEELRARRMALLAAEPHYHLDLGKLRRAALEAAFAHAGEDLAHIDGAMQHFFAARNAVKPYDDVLPGLLHLADRLTLGAVTNGNADLEVIGIAHHFKVALAASHFGKAKPDPAIFLAACDALGVAPRHAVYVGDDLRLDVEGAQKAGLRAVWMNRTGSNAHVELGIAPDAICSSFEELIAWLEQQLSD</sequence>
<dbReference type="PANTHER" id="PTHR46470:SF4">
    <property type="entry name" value="5-AMINO-6-(5-PHOSPHO-D-RIBITYLAMINO)URACIL PHOSPHATASE YIGB"/>
    <property type="match status" value="1"/>
</dbReference>
<dbReference type="PRINTS" id="PR00413">
    <property type="entry name" value="HADHALOGNASE"/>
</dbReference>
<reference evidence="4" key="1">
    <citation type="journal article" date="2014" name="Int. J. Syst. Evol. Microbiol.">
        <title>Complete genome sequence of Corynebacterium casei LMG S-19264T (=DSM 44701T), isolated from a smear-ripened cheese.</title>
        <authorList>
            <consortium name="US DOE Joint Genome Institute (JGI-PGF)"/>
            <person name="Walter F."/>
            <person name="Albersmeier A."/>
            <person name="Kalinowski J."/>
            <person name="Ruckert C."/>
        </authorList>
    </citation>
    <scope>NUCLEOTIDE SEQUENCE</scope>
    <source>
        <strain evidence="4">KCTC 12344</strain>
    </source>
</reference>
<protein>
    <submittedName>
        <fullName evidence="4">Hydrolase</fullName>
    </submittedName>
</protein>
<dbReference type="Gene3D" id="3.40.50.1000">
    <property type="entry name" value="HAD superfamily/HAD-like"/>
    <property type="match status" value="1"/>
</dbReference>
<evidence type="ECO:0000256" key="1">
    <source>
        <dbReference type="ARBA" id="ARBA00001946"/>
    </source>
</evidence>
<evidence type="ECO:0000256" key="2">
    <source>
        <dbReference type="ARBA" id="ARBA00022801"/>
    </source>
</evidence>
<dbReference type="InterPro" id="IPR051400">
    <property type="entry name" value="HAD-like_hydrolase"/>
</dbReference>
<reference evidence="4" key="2">
    <citation type="submission" date="2022-12" db="EMBL/GenBank/DDBJ databases">
        <authorList>
            <person name="Sun Q."/>
            <person name="Kim S."/>
        </authorList>
    </citation>
    <scope>NUCLEOTIDE SEQUENCE</scope>
    <source>
        <strain evidence="4">KCTC 12344</strain>
    </source>
</reference>
<keyword evidence="2 4" id="KW-0378">Hydrolase</keyword>
<dbReference type="GO" id="GO:0009231">
    <property type="term" value="P:riboflavin biosynthetic process"/>
    <property type="evidence" value="ECO:0007669"/>
    <property type="project" value="TreeGrafter"/>
</dbReference>
<organism evidence="4 5">
    <name type="scientific">Pseudoduganella plicata</name>
    <dbReference type="NCBI Taxonomy" id="321984"/>
    <lineage>
        <taxon>Bacteria</taxon>
        <taxon>Pseudomonadati</taxon>
        <taxon>Pseudomonadota</taxon>
        <taxon>Betaproteobacteria</taxon>
        <taxon>Burkholderiales</taxon>
        <taxon>Oxalobacteraceae</taxon>
        <taxon>Telluria group</taxon>
        <taxon>Pseudoduganella</taxon>
    </lineage>
</organism>
<dbReference type="AlphaFoldDB" id="A0AA87Y9B6"/>
<dbReference type="Gene3D" id="1.20.120.1600">
    <property type="match status" value="1"/>
</dbReference>
<dbReference type="GO" id="GO:0016787">
    <property type="term" value="F:hydrolase activity"/>
    <property type="evidence" value="ECO:0007669"/>
    <property type="project" value="UniProtKB-KW"/>
</dbReference>
<dbReference type="SFLD" id="SFLDG01129">
    <property type="entry name" value="C1.5:_HAD__Beta-PGM__Phosphata"/>
    <property type="match status" value="1"/>
</dbReference>